<feature type="compositionally biased region" description="Low complexity" evidence="1">
    <location>
        <begin position="1"/>
        <end position="29"/>
    </location>
</feature>
<reference evidence="2" key="1">
    <citation type="submission" date="2014-09" db="EMBL/GenBank/DDBJ databases">
        <authorList>
            <person name="Magalhaes I.L.F."/>
            <person name="Oliveira U."/>
            <person name="Santos F.R."/>
            <person name="Vidigal T.H.D.A."/>
            <person name="Brescovit A.D."/>
            <person name="Santos A.J."/>
        </authorList>
    </citation>
    <scope>NUCLEOTIDE SEQUENCE</scope>
    <source>
        <tissue evidence="2">Shoot tissue taken approximately 20 cm above the soil surface</tissue>
    </source>
</reference>
<reference evidence="2" key="2">
    <citation type="journal article" date="2015" name="Data Brief">
        <title>Shoot transcriptome of the giant reed, Arundo donax.</title>
        <authorList>
            <person name="Barrero R.A."/>
            <person name="Guerrero F.D."/>
            <person name="Moolhuijzen P."/>
            <person name="Goolsby J.A."/>
            <person name="Tidwell J."/>
            <person name="Bellgard S.E."/>
            <person name="Bellgard M.I."/>
        </authorList>
    </citation>
    <scope>NUCLEOTIDE SEQUENCE</scope>
    <source>
        <tissue evidence="2">Shoot tissue taken approximately 20 cm above the soil surface</tissue>
    </source>
</reference>
<evidence type="ECO:0000313" key="2">
    <source>
        <dbReference type="EMBL" id="JAE27490.1"/>
    </source>
</evidence>
<dbReference type="AlphaFoldDB" id="A0A0A9GQS6"/>
<accession>A0A0A9GQS6</accession>
<feature type="compositionally biased region" description="Basic residues" evidence="1">
    <location>
        <begin position="51"/>
        <end position="60"/>
    </location>
</feature>
<organism evidence="2">
    <name type="scientific">Arundo donax</name>
    <name type="common">Giant reed</name>
    <name type="synonym">Donax arundinaceus</name>
    <dbReference type="NCBI Taxonomy" id="35708"/>
    <lineage>
        <taxon>Eukaryota</taxon>
        <taxon>Viridiplantae</taxon>
        <taxon>Streptophyta</taxon>
        <taxon>Embryophyta</taxon>
        <taxon>Tracheophyta</taxon>
        <taxon>Spermatophyta</taxon>
        <taxon>Magnoliopsida</taxon>
        <taxon>Liliopsida</taxon>
        <taxon>Poales</taxon>
        <taxon>Poaceae</taxon>
        <taxon>PACMAD clade</taxon>
        <taxon>Arundinoideae</taxon>
        <taxon>Arundineae</taxon>
        <taxon>Arundo</taxon>
    </lineage>
</organism>
<dbReference type="EMBL" id="GBRH01170406">
    <property type="protein sequence ID" value="JAE27490.1"/>
    <property type="molecule type" value="Transcribed_RNA"/>
</dbReference>
<protein>
    <submittedName>
        <fullName evidence="2">Uncharacterized protein</fullName>
    </submittedName>
</protein>
<sequence>MATSRRGSTTTPTSTTAPTPTPTTTLPPREGWQGPRWQRASGSRRSCAAQGRRRRRGGAG</sequence>
<evidence type="ECO:0000256" key="1">
    <source>
        <dbReference type="SAM" id="MobiDB-lite"/>
    </source>
</evidence>
<proteinExistence type="predicted"/>
<feature type="compositionally biased region" description="Low complexity" evidence="1">
    <location>
        <begin position="39"/>
        <end position="50"/>
    </location>
</feature>
<name>A0A0A9GQS6_ARUDO</name>
<feature type="region of interest" description="Disordered" evidence="1">
    <location>
        <begin position="1"/>
        <end position="60"/>
    </location>
</feature>